<evidence type="ECO:0000256" key="4">
    <source>
        <dbReference type="SAM" id="Phobius"/>
    </source>
</evidence>
<feature type="domain" description="Major facilitator superfamily (MFS) profile" evidence="5">
    <location>
        <begin position="25"/>
        <end position="405"/>
    </location>
</feature>
<dbReference type="InterPro" id="IPR011701">
    <property type="entry name" value="MFS"/>
</dbReference>
<dbReference type="RefSeq" id="WP_394838648.1">
    <property type="nucleotide sequence ID" value="NZ_CP089929.1"/>
</dbReference>
<evidence type="ECO:0000313" key="6">
    <source>
        <dbReference type="EMBL" id="WXB08978.1"/>
    </source>
</evidence>
<evidence type="ECO:0000256" key="1">
    <source>
        <dbReference type="ARBA" id="ARBA00022692"/>
    </source>
</evidence>
<evidence type="ECO:0000256" key="2">
    <source>
        <dbReference type="ARBA" id="ARBA00022989"/>
    </source>
</evidence>
<sequence>MQGSLSEDLALSQDAKHSNRSSRRTVLLLAIACGVGAANLYYAQPLAASMALEFHVAPARVATTLSLTQLGYAFGMVFLVPLGDGRERRHLIVRTALVASLALMFIAAAPTIQWLTAASLLVGFASSIPQMMIPFAVGLVRPPERPAAVAVTMSGLLSGILLSRTVSGIVGGWLGWRATFWGAALVMAALTAVLRFALPRQEPEGRPLPYAALLRSMADLVRTEPALRTRTAIGALGFAAFSTFWSTIAFHLASPGLGYGSATAGLLGAVGIVGVMVAPVVGRFASRLGPTRINRFALAVAVTAFALFCAAARSLASIVIGVVLLDAGIQASHLANQMVIYGLRPEQRNRLNAVYMVAYFAGGALGTGVGGLAWSLAGWNGVCAAGAGFLLMSFPLLRGNGHETRSNDEAQRIVGGE</sequence>
<feature type="transmembrane region" description="Helical" evidence="4">
    <location>
        <begin position="91"/>
        <end position="112"/>
    </location>
</feature>
<feature type="transmembrane region" description="Helical" evidence="4">
    <location>
        <begin position="353"/>
        <end position="373"/>
    </location>
</feature>
<feature type="transmembrane region" description="Helical" evidence="4">
    <location>
        <begin position="178"/>
        <end position="198"/>
    </location>
</feature>
<evidence type="ECO:0000259" key="5">
    <source>
        <dbReference type="PROSITE" id="PS50850"/>
    </source>
</evidence>
<feature type="transmembrane region" description="Helical" evidence="4">
    <location>
        <begin position="379"/>
        <end position="397"/>
    </location>
</feature>
<keyword evidence="2 4" id="KW-1133">Transmembrane helix</keyword>
<gene>
    <name evidence="6" type="ORF">LVJ94_17305</name>
</gene>
<name>A0ABZ2LDG3_9BACT</name>
<dbReference type="SUPFAM" id="SSF103473">
    <property type="entry name" value="MFS general substrate transporter"/>
    <property type="match status" value="1"/>
</dbReference>
<accession>A0ABZ2LDG3</accession>
<feature type="transmembrane region" description="Helical" evidence="4">
    <location>
        <begin position="147"/>
        <end position="166"/>
    </location>
</feature>
<keyword evidence="7" id="KW-1185">Reference proteome</keyword>
<feature type="transmembrane region" description="Helical" evidence="4">
    <location>
        <begin position="232"/>
        <end position="253"/>
    </location>
</feature>
<proteinExistence type="predicted"/>
<keyword evidence="3 4" id="KW-0472">Membrane</keyword>
<feature type="transmembrane region" description="Helical" evidence="4">
    <location>
        <begin position="319"/>
        <end position="341"/>
    </location>
</feature>
<feature type="transmembrane region" description="Helical" evidence="4">
    <location>
        <begin position="56"/>
        <end position="79"/>
    </location>
</feature>
<feature type="transmembrane region" description="Helical" evidence="4">
    <location>
        <begin position="293"/>
        <end position="313"/>
    </location>
</feature>
<dbReference type="Pfam" id="PF07690">
    <property type="entry name" value="MFS_1"/>
    <property type="match status" value="1"/>
</dbReference>
<feature type="transmembrane region" description="Helical" evidence="4">
    <location>
        <begin position="118"/>
        <end position="140"/>
    </location>
</feature>
<dbReference type="InterPro" id="IPR036259">
    <property type="entry name" value="MFS_trans_sf"/>
</dbReference>
<dbReference type="CDD" id="cd17324">
    <property type="entry name" value="MFS_NepI_like"/>
    <property type="match status" value="1"/>
</dbReference>
<feature type="transmembrane region" description="Helical" evidence="4">
    <location>
        <begin position="26"/>
        <end position="44"/>
    </location>
</feature>
<reference evidence="6" key="1">
    <citation type="submission" date="2021-12" db="EMBL/GenBank/DDBJ databases">
        <title>Discovery of the Pendulisporaceae a myxobacterial family with distinct sporulation behavior and unique specialized metabolism.</title>
        <authorList>
            <person name="Garcia R."/>
            <person name="Popoff A."/>
            <person name="Bader C.D."/>
            <person name="Loehr J."/>
            <person name="Walesch S."/>
            <person name="Walt C."/>
            <person name="Boldt J."/>
            <person name="Bunk B."/>
            <person name="Haeckl F.J.F.P.J."/>
            <person name="Gunesch A.P."/>
            <person name="Birkelbach J."/>
            <person name="Nuebel U."/>
            <person name="Pietschmann T."/>
            <person name="Bach T."/>
            <person name="Mueller R."/>
        </authorList>
    </citation>
    <scope>NUCLEOTIDE SEQUENCE</scope>
    <source>
        <strain evidence="6">MSr11367</strain>
    </source>
</reference>
<keyword evidence="1 4" id="KW-0812">Transmembrane</keyword>
<feature type="transmembrane region" description="Helical" evidence="4">
    <location>
        <begin position="259"/>
        <end position="281"/>
    </location>
</feature>
<organism evidence="6 7">
    <name type="scientific">Pendulispora rubella</name>
    <dbReference type="NCBI Taxonomy" id="2741070"/>
    <lineage>
        <taxon>Bacteria</taxon>
        <taxon>Pseudomonadati</taxon>
        <taxon>Myxococcota</taxon>
        <taxon>Myxococcia</taxon>
        <taxon>Myxococcales</taxon>
        <taxon>Sorangiineae</taxon>
        <taxon>Pendulisporaceae</taxon>
        <taxon>Pendulispora</taxon>
    </lineage>
</organism>
<evidence type="ECO:0000313" key="7">
    <source>
        <dbReference type="Proteomes" id="UP001374803"/>
    </source>
</evidence>
<dbReference type="Proteomes" id="UP001374803">
    <property type="component" value="Chromosome"/>
</dbReference>
<dbReference type="PANTHER" id="PTHR42910:SF1">
    <property type="entry name" value="MAJOR FACILITATOR SUPERFAMILY (MFS) PROFILE DOMAIN-CONTAINING PROTEIN"/>
    <property type="match status" value="1"/>
</dbReference>
<dbReference type="InterPro" id="IPR020846">
    <property type="entry name" value="MFS_dom"/>
</dbReference>
<dbReference type="EMBL" id="CP089983">
    <property type="protein sequence ID" value="WXB08978.1"/>
    <property type="molecule type" value="Genomic_DNA"/>
</dbReference>
<dbReference type="PROSITE" id="PS50850">
    <property type="entry name" value="MFS"/>
    <property type="match status" value="1"/>
</dbReference>
<dbReference type="Gene3D" id="1.20.1250.20">
    <property type="entry name" value="MFS general substrate transporter like domains"/>
    <property type="match status" value="1"/>
</dbReference>
<evidence type="ECO:0000256" key="3">
    <source>
        <dbReference type="ARBA" id="ARBA00023136"/>
    </source>
</evidence>
<dbReference type="PANTHER" id="PTHR42910">
    <property type="entry name" value="TRANSPORTER SCO4007-RELATED"/>
    <property type="match status" value="1"/>
</dbReference>
<protein>
    <submittedName>
        <fullName evidence="6">MFS transporter</fullName>
    </submittedName>
</protein>